<keyword evidence="5" id="KW-0808">Transferase</keyword>
<keyword evidence="6" id="KW-0547">Nucleotide-binding</keyword>
<dbReference type="NCBIfam" id="TIGR00229">
    <property type="entry name" value="sensory_box"/>
    <property type="match status" value="1"/>
</dbReference>
<dbReference type="PANTHER" id="PTHR41523">
    <property type="entry name" value="TWO-COMPONENT SYSTEM SENSOR PROTEIN"/>
    <property type="match status" value="1"/>
</dbReference>
<evidence type="ECO:0000256" key="4">
    <source>
        <dbReference type="ARBA" id="ARBA00022553"/>
    </source>
</evidence>
<dbReference type="SUPFAM" id="SSF55781">
    <property type="entry name" value="GAF domain-like"/>
    <property type="match status" value="1"/>
</dbReference>
<dbReference type="EMBL" id="CP041690">
    <property type="protein sequence ID" value="QEE21708.1"/>
    <property type="molecule type" value="Genomic_DNA"/>
</dbReference>
<dbReference type="Pfam" id="PF08447">
    <property type="entry name" value="PAS_3"/>
    <property type="match status" value="1"/>
</dbReference>
<protein>
    <recommendedName>
        <fullName evidence="3">Blue-light-activated histidine kinase</fullName>
        <ecNumber evidence="2">2.7.13.3</ecNumber>
    </recommendedName>
</protein>
<evidence type="ECO:0000256" key="7">
    <source>
        <dbReference type="ARBA" id="ARBA00022777"/>
    </source>
</evidence>
<dbReference type="InterPro" id="IPR035965">
    <property type="entry name" value="PAS-like_dom_sf"/>
</dbReference>
<dbReference type="Gene3D" id="3.30.565.10">
    <property type="entry name" value="Histidine kinase-like ATPase, C-terminal domain"/>
    <property type="match status" value="1"/>
</dbReference>
<sequence length="515" mass="56360">MFGGAYEENEPVVTPAIRSLPEQIRQAVENENRRSALAALSVLEADADTDLDRLTRLGARALGASLAYLGIVGPDGLQVRAAYGLDVSRWTHAYGLSPAAYAIADEAPFLLVADAVGDARFSSDAIVRDEPAVRSFLAYPVTVRGQRVGALCVLSQEPGLAPDADQIGQLNDIADLMGSCFELKHEARASARTAAALTREEWRHALTLEAGQVGSWVWDLRTDEMVVNDILRAMFGLEGVRNISAQALIEKIHPDDREGVDKAIQASFGEGVDYHAEFRVLGTDRWLVARGRVYQRDGAGKPLVMMGINLDVTETREAAEHQRLLLLELNHRVKNTLAMIQSLARQTMRRSPDPEAFIHAFSGRLRALSDSHAALSDRDWSGIGMEELIYMQMGDQLEHDTDRLRLAGPEVALPPDHALGLGIILNELMSNALRFGALSVPNGRVDVTWTVRSGPQRWVDLTWRERGGPEIAEPIEYGLGARLIERSLAKVLESSVELGFPPEGAEARISFPLSA</sequence>
<dbReference type="PROSITE" id="PS50112">
    <property type="entry name" value="PAS"/>
    <property type="match status" value="1"/>
</dbReference>
<dbReference type="Pfam" id="PF07536">
    <property type="entry name" value="HWE_HK"/>
    <property type="match status" value="1"/>
</dbReference>
<dbReference type="Proteomes" id="UP000321062">
    <property type="component" value="Chromosome"/>
</dbReference>
<dbReference type="Gene3D" id="3.30.450.20">
    <property type="entry name" value="PAS domain"/>
    <property type="match status" value="2"/>
</dbReference>
<evidence type="ECO:0000313" key="11">
    <source>
        <dbReference type="Proteomes" id="UP000321062"/>
    </source>
</evidence>
<dbReference type="Pfam" id="PF13185">
    <property type="entry name" value="GAF_2"/>
    <property type="match status" value="1"/>
</dbReference>
<comment type="catalytic activity">
    <reaction evidence="1">
        <text>ATP + protein L-histidine = ADP + protein N-phospho-L-histidine.</text>
        <dbReference type="EC" id="2.7.13.3"/>
    </reaction>
</comment>
<evidence type="ECO:0000256" key="2">
    <source>
        <dbReference type="ARBA" id="ARBA00012438"/>
    </source>
</evidence>
<proteinExistence type="predicted"/>
<dbReference type="PANTHER" id="PTHR41523:SF8">
    <property type="entry name" value="ETHYLENE RESPONSE SENSOR PROTEIN"/>
    <property type="match status" value="1"/>
</dbReference>
<name>A0A5B9DTE0_9HYPH</name>
<evidence type="ECO:0000256" key="3">
    <source>
        <dbReference type="ARBA" id="ARBA00021740"/>
    </source>
</evidence>
<dbReference type="SMART" id="SM00911">
    <property type="entry name" value="HWE_HK"/>
    <property type="match status" value="1"/>
</dbReference>
<dbReference type="OrthoDB" id="7991996at2"/>
<organism evidence="10 11">
    <name type="scientific">Paradevosia tibetensis</name>
    <dbReference type="NCBI Taxonomy" id="1447062"/>
    <lineage>
        <taxon>Bacteria</taxon>
        <taxon>Pseudomonadati</taxon>
        <taxon>Pseudomonadota</taxon>
        <taxon>Alphaproteobacteria</taxon>
        <taxon>Hyphomicrobiales</taxon>
        <taxon>Devosiaceae</taxon>
        <taxon>Paradevosia</taxon>
    </lineage>
</organism>
<evidence type="ECO:0000256" key="8">
    <source>
        <dbReference type="ARBA" id="ARBA00022840"/>
    </source>
</evidence>
<accession>A0A5B9DTE0</accession>
<dbReference type="AlphaFoldDB" id="A0A5B9DTE0"/>
<dbReference type="GO" id="GO:0004673">
    <property type="term" value="F:protein histidine kinase activity"/>
    <property type="evidence" value="ECO:0007669"/>
    <property type="project" value="UniProtKB-EC"/>
</dbReference>
<gene>
    <name evidence="10" type="ORF">FNA67_16600</name>
</gene>
<reference evidence="10 11" key="1">
    <citation type="journal article" date="2015" name="Int. J. Syst. Evol. Microbiol.">
        <title>Youhaiella tibetensis gen. nov., sp. nov., isolated from subsurface sediment.</title>
        <authorList>
            <person name="Wang Y.X."/>
            <person name="Huang F.Q."/>
            <person name="Nogi Y."/>
            <person name="Pang S.J."/>
            <person name="Wang P.K."/>
            <person name="Lv J."/>
        </authorList>
    </citation>
    <scope>NUCLEOTIDE SEQUENCE [LARGE SCALE GENOMIC DNA]</scope>
    <source>
        <strain evidence="11">fig4</strain>
    </source>
</reference>
<dbReference type="InterPro" id="IPR029016">
    <property type="entry name" value="GAF-like_dom_sf"/>
</dbReference>
<evidence type="ECO:0000256" key="6">
    <source>
        <dbReference type="ARBA" id="ARBA00022741"/>
    </source>
</evidence>
<keyword evidence="7" id="KW-0418">Kinase</keyword>
<evidence type="ECO:0000259" key="9">
    <source>
        <dbReference type="PROSITE" id="PS50112"/>
    </source>
</evidence>
<dbReference type="KEGG" id="yti:FNA67_16600"/>
<dbReference type="InterPro" id="IPR036890">
    <property type="entry name" value="HATPase_C_sf"/>
</dbReference>
<feature type="domain" description="PAS" evidence="9">
    <location>
        <begin position="200"/>
        <end position="271"/>
    </location>
</feature>
<keyword evidence="4" id="KW-0597">Phosphoprotein</keyword>
<dbReference type="SUPFAM" id="SSF55785">
    <property type="entry name" value="PYP-like sensor domain (PAS domain)"/>
    <property type="match status" value="1"/>
</dbReference>
<dbReference type="InterPro" id="IPR000014">
    <property type="entry name" value="PAS"/>
</dbReference>
<evidence type="ECO:0000313" key="10">
    <source>
        <dbReference type="EMBL" id="QEE21708.1"/>
    </source>
</evidence>
<dbReference type="InterPro" id="IPR013655">
    <property type="entry name" value="PAS_fold_3"/>
</dbReference>
<dbReference type="CDD" id="cd00130">
    <property type="entry name" value="PAS"/>
    <property type="match status" value="1"/>
</dbReference>
<keyword evidence="8" id="KW-0067">ATP-binding</keyword>
<dbReference type="InterPro" id="IPR011102">
    <property type="entry name" value="Sig_transdc_His_kinase_HWE"/>
</dbReference>
<keyword evidence="11" id="KW-1185">Reference proteome</keyword>
<dbReference type="InterPro" id="IPR003018">
    <property type="entry name" value="GAF"/>
</dbReference>
<dbReference type="Gene3D" id="3.30.450.40">
    <property type="match status" value="1"/>
</dbReference>
<evidence type="ECO:0000256" key="5">
    <source>
        <dbReference type="ARBA" id="ARBA00022679"/>
    </source>
</evidence>
<dbReference type="GO" id="GO:0005524">
    <property type="term" value="F:ATP binding"/>
    <property type="evidence" value="ECO:0007669"/>
    <property type="project" value="UniProtKB-KW"/>
</dbReference>
<evidence type="ECO:0000256" key="1">
    <source>
        <dbReference type="ARBA" id="ARBA00000085"/>
    </source>
</evidence>
<dbReference type="EC" id="2.7.13.3" evidence="2"/>